<dbReference type="GO" id="GO:0008320">
    <property type="term" value="F:protein transmembrane transporter activity"/>
    <property type="evidence" value="ECO:0007669"/>
    <property type="project" value="TreeGrafter"/>
</dbReference>
<evidence type="ECO:0000313" key="3">
    <source>
        <dbReference type="Proteomes" id="UP000596063"/>
    </source>
</evidence>
<dbReference type="GO" id="GO:0046819">
    <property type="term" value="P:protein secretion by the type V secretion system"/>
    <property type="evidence" value="ECO:0007669"/>
    <property type="project" value="TreeGrafter"/>
</dbReference>
<organism evidence="2 3">
    <name type="scientific">Spongiibacter nanhainus</name>
    <dbReference type="NCBI Taxonomy" id="2794344"/>
    <lineage>
        <taxon>Bacteria</taxon>
        <taxon>Pseudomonadati</taxon>
        <taxon>Pseudomonadota</taxon>
        <taxon>Gammaproteobacteria</taxon>
        <taxon>Cellvibrionales</taxon>
        <taxon>Spongiibacteraceae</taxon>
        <taxon>Spongiibacter</taxon>
    </lineage>
</organism>
<keyword evidence="3" id="KW-1185">Reference proteome</keyword>
<dbReference type="Proteomes" id="UP000596063">
    <property type="component" value="Chromosome"/>
</dbReference>
<dbReference type="RefSeq" id="WP_198569631.1">
    <property type="nucleotide sequence ID" value="NZ_CP066167.1"/>
</dbReference>
<evidence type="ECO:0000313" key="2">
    <source>
        <dbReference type="EMBL" id="QQD18133.1"/>
    </source>
</evidence>
<dbReference type="EMBL" id="CP066167">
    <property type="protein sequence ID" value="QQD18133.1"/>
    <property type="molecule type" value="Genomic_DNA"/>
</dbReference>
<dbReference type="PANTHER" id="PTHR34597:SF3">
    <property type="entry name" value="OUTER MEMBRANE TRANSPORTER CDIB"/>
    <property type="match status" value="1"/>
</dbReference>
<gene>
    <name evidence="2" type="ORF">I6N98_17625</name>
</gene>
<protein>
    <submittedName>
        <fullName evidence="2">ShlB/FhaC/HecB family hemolysin secretion/activation protein</fullName>
    </submittedName>
</protein>
<dbReference type="PANTHER" id="PTHR34597">
    <property type="entry name" value="SLR1661 PROTEIN"/>
    <property type="match status" value="1"/>
</dbReference>
<dbReference type="Pfam" id="PF03865">
    <property type="entry name" value="ShlB"/>
    <property type="match status" value="1"/>
</dbReference>
<dbReference type="InterPro" id="IPR005565">
    <property type="entry name" value="Hemolysn_activator_HlyB_C"/>
</dbReference>
<dbReference type="AlphaFoldDB" id="A0A7T4R0F1"/>
<dbReference type="InterPro" id="IPR051544">
    <property type="entry name" value="TPS_OM_transporter"/>
</dbReference>
<dbReference type="Gene3D" id="2.40.160.50">
    <property type="entry name" value="membrane protein fhac: a member of the omp85/tpsb transporter family"/>
    <property type="match status" value="1"/>
</dbReference>
<feature type="domain" description="Haemolysin activator HlyB C-terminal" evidence="1">
    <location>
        <begin position="336"/>
        <end position="488"/>
    </location>
</feature>
<accession>A0A7T4R0F1</accession>
<proteinExistence type="predicted"/>
<reference evidence="2 3" key="1">
    <citation type="submission" date="2020-12" db="EMBL/GenBank/DDBJ databases">
        <authorList>
            <person name="Shan Y."/>
        </authorList>
    </citation>
    <scope>NUCLEOTIDE SEQUENCE [LARGE SCALE GENOMIC DNA]</scope>
    <source>
        <strain evidence="3">csc3.9</strain>
    </source>
</reference>
<dbReference type="KEGG" id="snan:I6N98_17625"/>
<dbReference type="GO" id="GO:0098046">
    <property type="term" value="C:type V protein secretion system complex"/>
    <property type="evidence" value="ECO:0007669"/>
    <property type="project" value="TreeGrafter"/>
</dbReference>
<evidence type="ECO:0000259" key="1">
    <source>
        <dbReference type="Pfam" id="PF03865"/>
    </source>
</evidence>
<sequence>MAIDLPPVMPPQLASSAQIAEAEQGTSSSKVEVTVGGIRLQVIGNRYLSDADLRELLLAEATPSAAITALARRYYNTGHFLVGLHYFRRGDTVVVMVSQHTLKGVRGDPAVRRHFRSLVGDPDLTLAEYDRARVLADMQAQRMGVSYRVSYEVHYDKQVILDFIAEPVADHQPSSGAIEVNNQGSRYLGRYFGLAGLSHEFGDGSKLNLGYQTAFVDLGGAEDGESYHQLDARVDRPFHFGLFGLDINHVRYEREPVVAEENPTAGGCVLFFCQPGTVFVPVPLEAEITRLGVDGEQLLSSTPRRRISVFEGIDYVDSEIVGDTEASRSEVLLEERYAVASVGAKYAARGRLGQRPDFLTAQLALKVGVGGNDGTLRDRGSSEVSITNRSADFVLLQPRLAYKFDLTPAWTTTFNLHGQLSNDVQLPQQQQFVLGGLGSLSAYLPGALVGDQGVFLHIGVQRRWQFETLSLTPSVFVEYGAARYNDTDDDLGDSQTLSDAGVRVTVIPAGESGLESELVVARGLSEDVADPARLDAFEADFFWRVRWSF</sequence>
<name>A0A7T4R0F1_9GAMM</name>